<feature type="non-terminal residue" evidence="1">
    <location>
        <position position="128"/>
    </location>
</feature>
<reference evidence="1" key="1">
    <citation type="submission" date="2023-03" db="EMBL/GenBank/DDBJ databases">
        <title>Massive genome expansion in bonnet fungi (Mycena s.s.) driven by repeated elements and novel gene families across ecological guilds.</title>
        <authorList>
            <consortium name="Lawrence Berkeley National Laboratory"/>
            <person name="Harder C.B."/>
            <person name="Miyauchi S."/>
            <person name="Viragh M."/>
            <person name="Kuo A."/>
            <person name="Thoen E."/>
            <person name="Andreopoulos B."/>
            <person name="Lu D."/>
            <person name="Skrede I."/>
            <person name="Drula E."/>
            <person name="Henrissat B."/>
            <person name="Morin E."/>
            <person name="Kohler A."/>
            <person name="Barry K."/>
            <person name="LaButti K."/>
            <person name="Morin E."/>
            <person name="Salamov A."/>
            <person name="Lipzen A."/>
            <person name="Mereny Z."/>
            <person name="Hegedus B."/>
            <person name="Baldrian P."/>
            <person name="Stursova M."/>
            <person name="Weitz H."/>
            <person name="Taylor A."/>
            <person name="Grigoriev I.V."/>
            <person name="Nagy L.G."/>
            <person name="Martin F."/>
            <person name="Kauserud H."/>
        </authorList>
    </citation>
    <scope>NUCLEOTIDE SEQUENCE</scope>
    <source>
        <strain evidence="1">CBHHK188m</strain>
    </source>
</reference>
<name>A0AAD7MV62_9AGAR</name>
<protein>
    <submittedName>
        <fullName evidence="1">Uncharacterized protein</fullName>
    </submittedName>
</protein>
<keyword evidence="2" id="KW-1185">Reference proteome</keyword>
<sequence>MSSTTVLNDVLPSSVPSLKVTSEGNNLTIFSLCFRASVDAKGFLGHFTGTDPRPAYAAPWTQAQADELAKWDKAERNSKALLLQKVPDSVATIIDPMANVGLMWTYIIDTFSTKGAYAQTNLRSESLQ</sequence>
<dbReference type="Proteomes" id="UP001215280">
    <property type="component" value="Unassembled WGS sequence"/>
</dbReference>
<evidence type="ECO:0000313" key="2">
    <source>
        <dbReference type="Proteomes" id="UP001215280"/>
    </source>
</evidence>
<dbReference type="EMBL" id="JARJLG010000168">
    <property type="protein sequence ID" value="KAJ7733408.1"/>
    <property type="molecule type" value="Genomic_DNA"/>
</dbReference>
<organism evidence="1 2">
    <name type="scientific">Mycena maculata</name>
    <dbReference type="NCBI Taxonomy" id="230809"/>
    <lineage>
        <taxon>Eukaryota</taxon>
        <taxon>Fungi</taxon>
        <taxon>Dikarya</taxon>
        <taxon>Basidiomycota</taxon>
        <taxon>Agaricomycotina</taxon>
        <taxon>Agaricomycetes</taxon>
        <taxon>Agaricomycetidae</taxon>
        <taxon>Agaricales</taxon>
        <taxon>Marasmiineae</taxon>
        <taxon>Mycenaceae</taxon>
        <taxon>Mycena</taxon>
    </lineage>
</organism>
<proteinExistence type="predicted"/>
<comment type="caution">
    <text evidence="1">The sequence shown here is derived from an EMBL/GenBank/DDBJ whole genome shotgun (WGS) entry which is preliminary data.</text>
</comment>
<gene>
    <name evidence="1" type="ORF">DFH07DRAFT_720087</name>
</gene>
<accession>A0AAD7MV62</accession>
<evidence type="ECO:0000313" key="1">
    <source>
        <dbReference type="EMBL" id="KAJ7733408.1"/>
    </source>
</evidence>
<dbReference type="AlphaFoldDB" id="A0AAD7MV62"/>